<dbReference type="PANTHER" id="PTHR38760:SF1">
    <property type="entry name" value="ADENYLATE CYCLASE"/>
    <property type="match status" value="1"/>
</dbReference>
<feature type="domain" description="Adenylate cyclase class-I N-terminal" evidence="1">
    <location>
        <begin position="71"/>
        <end position="180"/>
    </location>
</feature>
<gene>
    <name evidence="2" type="ORF">GCM10025772_03660</name>
</gene>
<evidence type="ECO:0000259" key="1">
    <source>
        <dbReference type="Pfam" id="PF12633"/>
    </source>
</evidence>
<evidence type="ECO:0000313" key="3">
    <source>
        <dbReference type="Proteomes" id="UP001501600"/>
    </source>
</evidence>
<keyword evidence="3" id="KW-1185">Reference proteome</keyword>
<proteinExistence type="predicted"/>
<dbReference type="RefSeq" id="WP_345315331.1">
    <property type="nucleotide sequence ID" value="NZ_BAABLF010000004.1"/>
</dbReference>
<comment type="caution">
    <text evidence="2">The sequence shown here is derived from an EMBL/GenBank/DDBJ whole genome shotgun (WGS) entry which is preliminary data.</text>
</comment>
<dbReference type="PIRSF" id="PIRSF001444">
    <property type="entry name" value="Adenylate_cycl"/>
    <property type="match status" value="1"/>
</dbReference>
<protein>
    <submittedName>
        <fullName evidence="2">Class I adenylate cyclase</fullName>
    </submittedName>
</protein>
<dbReference type="EMBL" id="BAABLF010000004">
    <property type="protein sequence ID" value="GAA5186989.1"/>
    <property type="molecule type" value="Genomic_DNA"/>
</dbReference>
<dbReference type="Proteomes" id="UP001501600">
    <property type="component" value="Unassembled WGS sequence"/>
</dbReference>
<sequence length="774" mass="88548">MRDPSADIALSAELNRQRLARAEQQLGRHAELLRKLPLWLHQNRPDQPGYVAGALCGFVSPPLLFPDAADTGPLLGLYTMGSTGSFGQAADSDIDCWLIHPVDTPKGELTRLRTKCDALTAWFERQGLELHLYLVSPDLLHRGQQEGLSLEHSGSAQNWLLLEEFYRSHIHLAGLPLAWWPGAPEDHPELLNLGSLQHLPASEIFGAALWQLFKGLSRPHKAALKVLLLEAYVADYPDLRILRDELWFRLRSGQRGPEIDHYLMLYQRINDYLLRQHDRQRLTLARHCFYLKCALPLSRLESQADWRYPALRRLVANWHYPARLMKDLDNARQWHAGKVQRANRRLDNLMLTSYQKLTGFVTRLKCPPQLKLDEMALLTRKLYARFDAEPAKIPMLNHLWSHSLEEPELTMVSVQGSAHLAPGWYLYRTAPDPHRLFGETALYHGDSRQACLIWAVSNGLVGDNTLVHCHQAGRHWHSKRLTALAQRLQTHWRQPPERALQALAEPWRYTRLSVLCNLEWDPSAQWQGSTRWFNRSPFSVGSPARNLLGSVTLLTENSWGERHCYGFRDPEGVLKLLAQMIAGLSRRHAPITVPVFGAARRHNAWLESHLAALVQHSLHCFAETRAERIPFWPLQLGDQNYGLYFEPQGLRWQRLAQDAEPRQQFQQHGVLLLPQPDLGDDPYSKAPAILRHYVRKGVVQVFVRERVKESDLYLVDAQNRISQLCSPNSELGALIARLNKPTQIGTRENAFDLPQFYRLSPGPDGELRVLPLSL</sequence>
<name>A0ABP9RVS0_9GAMM</name>
<dbReference type="InterPro" id="IPR024685">
    <property type="entry name" value="Adenylate_cyclase_1_N"/>
</dbReference>
<dbReference type="Pfam" id="PF12633">
    <property type="entry name" value="Adenyl_cycl_N"/>
    <property type="match status" value="1"/>
</dbReference>
<accession>A0ABP9RVS0</accession>
<reference evidence="3" key="1">
    <citation type="journal article" date="2019" name="Int. J. Syst. Evol. Microbiol.">
        <title>The Global Catalogue of Microorganisms (GCM) 10K type strain sequencing project: providing services to taxonomists for standard genome sequencing and annotation.</title>
        <authorList>
            <consortium name="The Broad Institute Genomics Platform"/>
            <consortium name="The Broad Institute Genome Sequencing Center for Infectious Disease"/>
            <person name="Wu L."/>
            <person name="Ma J."/>
        </authorList>
    </citation>
    <scope>NUCLEOTIDE SEQUENCE [LARGE SCALE GENOMIC DNA]</scope>
    <source>
        <strain evidence="3">JCM 18720</strain>
    </source>
</reference>
<evidence type="ECO:0000313" key="2">
    <source>
        <dbReference type="EMBL" id="GAA5186989.1"/>
    </source>
</evidence>
<dbReference type="InterPro" id="IPR000274">
    <property type="entry name" value="Adenylate_cyclase_1"/>
</dbReference>
<dbReference type="PANTHER" id="PTHR38760">
    <property type="entry name" value="ADENYLATE CYCLASE"/>
    <property type="match status" value="1"/>
</dbReference>
<dbReference type="Pfam" id="PF01295">
    <property type="entry name" value="Adenylate_cycl"/>
    <property type="match status" value="1"/>
</dbReference>
<organism evidence="2 3">
    <name type="scientific">Ferrimonas gelatinilytica</name>
    <dbReference type="NCBI Taxonomy" id="1255257"/>
    <lineage>
        <taxon>Bacteria</taxon>
        <taxon>Pseudomonadati</taxon>
        <taxon>Pseudomonadota</taxon>
        <taxon>Gammaproteobacteria</taxon>
        <taxon>Alteromonadales</taxon>
        <taxon>Ferrimonadaceae</taxon>
        <taxon>Ferrimonas</taxon>
    </lineage>
</organism>